<feature type="domain" description="Transposase IS4-like" evidence="5">
    <location>
        <begin position="119"/>
        <end position="326"/>
    </location>
</feature>
<proteinExistence type="inferred from homology"/>
<reference evidence="7 8" key="1">
    <citation type="submission" date="2016-10" db="EMBL/GenBank/DDBJ databases">
        <authorList>
            <person name="de Groot N.N."/>
        </authorList>
    </citation>
    <scope>NUCLEOTIDE SEQUENCE [LARGE SCALE GENOMIC DNA]</scope>
    <source>
        <strain evidence="7 8">DSM 26656</strain>
    </source>
</reference>
<dbReference type="PANTHER" id="PTHR33258:SF1">
    <property type="entry name" value="TRANSPOSASE INSL FOR INSERTION SEQUENCE ELEMENT IS186A-RELATED"/>
    <property type="match status" value="1"/>
</dbReference>
<dbReference type="EMBL" id="FNUY01000002">
    <property type="protein sequence ID" value="SEF82316.1"/>
    <property type="molecule type" value="Genomic_DNA"/>
</dbReference>
<keyword evidence="4" id="KW-0233">DNA recombination</keyword>
<comment type="similarity">
    <text evidence="1">Belongs to the transposase 11 family.</text>
</comment>
<dbReference type="GO" id="GO:0004803">
    <property type="term" value="F:transposase activity"/>
    <property type="evidence" value="ECO:0007669"/>
    <property type="project" value="InterPro"/>
</dbReference>
<evidence type="ECO:0000259" key="5">
    <source>
        <dbReference type="Pfam" id="PF01609"/>
    </source>
</evidence>
<accession>A0A1H5V551</accession>
<dbReference type="InterPro" id="IPR025399">
    <property type="entry name" value="DUF4372"/>
</dbReference>
<dbReference type="AlphaFoldDB" id="A0A1H5V551"/>
<organism evidence="7 8">
    <name type="scientific">Bosea lathyri</name>
    <dbReference type="NCBI Taxonomy" id="1036778"/>
    <lineage>
        <taxon>Bacteria</taxon>
        <taxon>Pseudomonadati</taxon>
        <taxon>Pseudomonadota</taxon>
        <taxon>Alphaproteobacteria</taxon>
        <taxon>Hyphomicrobiales</taxon>
        <taxon>Boseaceae</taxon>
        <taxon>Bosea</taxon>
    </lineage>
</organism>
<protein>
    <submittedName>
        <fullName evidence="7">Transposase, IS4 family</fullName>
    </submittedName>
</protein>
<keyword evidence="8" id="KW-1185">Reference proteome</keyword>
<dbReference type="Proteomes" id="UP000236743">
    <property type="component" value="Unassembled WGS sequence"/>
</dbReference>
<evidence type="ECO:0000313" key="7">
    <source>
        <dbReference type="EMBL" id="SEF82316.1"/>
    </source>
</evidence>
<sequence length="383" mass="43384">MRHDNSVFHGLQRQIPWCVFDRLVEKHGTDRRVRRLDTKSQFLALLFGQLSGAASLREIEAGLQSHAARLYHLGARRPARSTLADANQRRSWQVFGELFAHMAKAAGRRTRRHLADATCLLDATRLEVGSLSAGWLEAQQGRHALKLHMAYDPAGQSPGEASVTGQAVNDITPAKAMPITPGMTYVFDLGYYDFGWWTRLDAQGCRFVTRLKANTRLDATQPQPVPAGSNILSDEIGLLPRQPARRQTFPDPLRQLVIRIATGKTIRIVTNDLDAPAQDIADLYKTRWKIELFFKWIKQNLKIARFLGTSENPIRTQIFVALIAYLVLRAAHAAQDAVETPLTFARLVRLNIMQRRRLDRLINPENTRKHINPNQMTFAFKLN</sequence>
<dbReference type="InterPro" id="IPR047952">
    <property type="entry name" value="Transpos_IS4"/>
</dbReference>
<evidence type="ECO:0000259" key="6">
    <source>
        <dbReference type="Pfam" id="PF14294"/>
    </source>
</evidence>
<evidence type="ECO:0000313" key="8">
    <source>
        <dbReference type="Proteomes" id="UP000236743"/>
    </source>
</evidence>
<dbReference type="RefSeq" id="WP_103871428.1">
    <property type="nucleotide sequence ID" value="NZ_FNUY01000002.1"/>
</dbReference>
<dbReference type="NCBIfam" id="NF033592">
    <property type="entry name" value="transpos_IS4_1"/>
    <property type="match status" value="1"/>
</dbReference>
<evidence type="ECO:0000256" key="3">
    <source>
        <dbReference type="ARBA" id="ARBA00023125"/>
    </source>
</evidence>
<feature type="domain" description="DUF4372" evidence="6">
    <location>
        <begin position="3"/>
        <end position="76"/>
    </location>
</feature>
<dbReference type="GO" id="GO:0003677">
    <property type="term" value="F:DNA binding"/>
    <property type="evidence" value="ECO:0007669"/>
    <property type="project" value="UniProtKB-KW"/>
</dbReference>
<evidence type="ECO:0000256" key="1">
    <source>
        <dbReference type="ARBA" id="ARBA00010075"/>
    </source>
</evidence>
<dbReference type="InterPro" id="IPR002559">
    <property type="entry name" value="Transposase_11"/>
</dbReference>
<dbReference type="GO" id="GO:0006313">
    <property type="term" value="P:DNA transposition"/>
    <property type="evidence" value="ECO:0007669"/>
    <property type="project" value="InterPro"/>
</dbReference>
<keyword evidence="3" id="KW-0238">DNA-binding</keyword>
<dbReference type="Pfam" id="PF01609">
    <property type="entry name" value="DDE_Tnp_1"/>
    <property type="match status" value="1"/>
</dbReference>
<evidence type="ECO:0000256" key="4">
    <source>
        <dbReference type="ARBA" id="ARBA00023172"/>
    </source>
</evidence>
<dbReference type="InterPro" id="IPR012337">
    <property type="entry name" value="RNaseH-like_sf"/>
</dbReference>
<gene>
    <name evidence="7" type="ORF">SAMN04488115_102158</name>
</gene>
<keyword evidence="2" id="KW-0815">Transposition</keyword>
<dbReference type="PANTHER" id="PTHR33258">
    <property type="entry name" value="TRANSPOSASE INSL FOR INSERTION SEQUENCE ELEMENT IS186A-RELATED"/>
    <property type="match status" value="1"/>
</dbReference>
<evidence type="ECO:0000256" key="2">
    <source>
        <dbReference type="ARBA" id="ARBA00022578"/>
    </source>
</evidence>
<dbReference type="OrthoDB" id="7327264at2"/>
<dbReference type="Pfam" id="PF14294">
    <property type="entry name" value="DUF4372"/>
    <property type="match status" value="1"/>
</dbReference>
<name>A0A1H5V551_9HYPH</name>
<dbReference type="SUPFAM" id="SSF53098">
    <property type="entry name" value="Ribonuclease H-like"/>
    <property type="match status" value="1"/>
</dbReference>